<evidence type="ECO:0000256" key="13">
    <source>
        <dbReference type="SAM" id="MobiDB-lite"/>
    </source>
</evidence>
<dbReference type="InterPro" id="IPR001841">
    <property type="entry name" value="Znf_RING"/>
</dbReference>
<keyword evidence="9" id="KW-0862">Zinc</keyword>
<dbReference type="SMART" id="SM00184">
    <property type="entry name" value="RING"/>
    <property type="match status" value="1"/>
</dbReference>
<evidence type="ECO:0000259" key="15">
    <source>
        <dbReference type="PROSITE" id="PS50089"/>
    </source>
</evidence>
<keyword evidence="10 14" id="KW-1133">Transmembrane helix</keyword>
<gene>
    <name evidence="16" type="ORF">KIW84_033735</name>
</gene>
<evidence type="ECO:0000256" key="7">
    <source>
        <dbReference type="ARBA" id="ARBA00022771"/>
    </source>
</evidence>
<evidence type="ECO:0000256" key="2">
    <source>
        <dbReference type="ARBA" id="ARBA00004141"/>
    </source>
</evidence>
<dbReference type="Pfam" id="PF13639">
    <property type="entry name" value="zf-RING_2"/>
    <property type="match status" value="1"/>
</dbReference>
<evidence type="ECO:0000256" key="6">
    <source>
        <dbReference type="ARBA" id="ARBA00022723"/>
    </source>
</evidence>
<feature type="transmembrane region" description="Helical" evidence="14">
    <location>
        <begin position="251"/>
        <end position="270"/>
    </location>
</feature>
<feature type="transmembrane region" description="Helical" evidence="14">
    <location>
        <begin position="221"/>
        <end position="239"/>
    </location>
</feature>
<dbReference type="GO" id="GO:0000325">
    <property type="term" value="C:plant-type vacuole"/>
    <property type="evidence" value="ECO:0007669"/>
    <property type="project" value="TreeGrafter"/>
</dbReference>
<comment type="caution">
    <text evidence="16">The sequence shown here is derived from an EMBL/GenBank/DDBJ whole genome shotgun (WGS) entry which is preliminary data.</text>
</comment>
<keyword evidence="17" id="KW-1185">Reference proteome</keyword>
<evidence type="ECO:0000256" key="3">
    <source>
        <dbReference type="ARBA" id="ARBA00012483"/>
    </source>
</evidence>
<sequence>IQFISPFCFLINSHKLNKNKMNSSTPTPSPPPDSTSGDTEPFLLRTRRSLNRAPPPPLRTAARFFRRASSERMMLREPSLRVRERAAAEVEERQSEWAYSKPVVTIDVAWNLSFLVVSAVVLCGSRNEEPCVPLRVWILGYLLQGLVHSLFVVLEFRRRRRNNHFEDSSSWSFSSESDSDVASEQFLEYQENRENVTGPTGMPDLSALFCLTSIFKYIESVNTVLSFLWWILGFYWVTAGGQSLTRDSPQLYWLCITFLAFDVVIVVICVTAACLIGIAVCCFLPCILAILYAVTDQEQEGATKEEIDLLPKYNFRIIKEFKKEGDAQESSRGVMMECDSDSASEHIIALEDAECCICLSAYDDGTELRELPCNHHFHCTCIDKWLLINATCPLCKFNILSTDNLQV</sequence>
<dbReference type="EC" id="2.3.2.27" evidence="3"/>
<dbReference type="PANTHER" id="PTHR45977">
    <property type="entry name" value="TARGET OF ERK KINASE MPK-1"/>
    <property type="match status" value="1"/>
</dbReference>
<dbReference type="PROSITE" id="PS50089">
    <property type="entry name" value="ZF_RING_2"/>
    <property type="match status" value="1"/>
</dbReference>
<comment type="catalytic activity">
    <reaction evidence="1">
        <text>S-ubiquitinyl-[E2 ubiquitin-conjugating enzyme]-L-cysteine + [acceptor protein]-L-lysine = [E2 ubiquitin-conjugating enzyme]-L-cysteine + N(6)-ubiquitinyl-[acceptor protein]-L-lysine.</text>
        <dbReference type="EC" id="2.3.2.27"/>
    </reaction>
</comment>
<organism evidence="16 17">
    <name type="scientific">Pisum sativum</name>
    <name type="common">Garden pea</name>
    <name type="synonym">Lathyrus oleraceus</name>
    <dbReference type="NCBI Taxonomy" id="3888"/>
    <lineage>
        <taxon>Eukaryota</taxon>
        <taxon>Viridiplantae</taxon>
        <taxon>Streptophyta</taxon>
        <taxon>Embryophyta</taxon>
        <taxon>Tracheophyta</taxon>
        <taxon>Spermatophyta</taxon>
        <taxon>Magnoliopsida</taxon>
        <taxon>eudicotyledons</taxon>
        <taxon>Gunneridae</taxon>
        <taxon>Pentapetalae</taxon>
        <taxon>rosids</taxon>
        <taxon>fabids</taxon>
        <taxon>Fabales</taxon>
        <taxon>Fabaceae</taxon>
        <taxon>Papilionoideae</taxon>
        <taxon>50 kb inversion clade</taxon>
        <taxon>NPAAA clade</taxon>
        <taxon>Hologalegina</taxon>
        <taxon>IRL clade</taxon>
        <taxon>Fabeae</taxon>
        <taxon>Lathyrus</taxon>
    </lineage>
</organism>
<dbReference type="Gene3D" id="3.30.40.10">
    <property type="entry name" value="Zinc/RING finger domain, C3HC4 (zinc finger)"/>
    <property type="match status" value="1"/>
</dbReference>
<dbReference type="GO" id="GO:0008270">
    <property type="term" value="F:zinc ion binding"/>
    <property type="evidence" value="ECO:0007669"/>
    <property type="project" value="UniProtKB-KW"/>
</dbReference>
<proteinExistence type="predicted"/>
<feature type="transmembrane region" description="Helical" evidence="14">
    <location>
        <begin position="275"/>
        <end position="294"/>
    </location>
</feature>
<evidence type="ECO:0000256" key="9">
    <source>
        <dbReference type="ARBA" id="ARBA00022833"/>
    </source>
</evidence>
<keyword evidence="5 14" id="KW-0812">Transmembrane</keyword>
<evidence type="ECO:0000256" key="12">
    <source>
        <dbReference type="PROSITE-ProRule" id="PRU00175"/>
    </source>
</evidence>
<evidence type="ECO:0000256" key="5">
    <source>
        <dbReference type="ARBA" id="ARBA00022692"/>
    </source>
</evidence>
<dbReference type="GO" id="GO:0006511">
    <property type="term" value="P:ubiquitin-dependent protein catabolic process"/>
    <property type="evidence" value="ECO:0007669"/>
    <property type="project" value="TreeGrafter"/>
</dbReference>
<dbReference type="InterPro" id="IPR013083">
    <property type="entry name" value="Znf_RING/FYVE/PHD"/>
</dbReference>
<keyword evidence="8" id="KW-0833">Ubl conjugation pathway</keyword>
<feature type="region of interest" description="Disordered" evidence="13">
    <location>
        <begin position="18"/>
        <end position="41"/>
    </location>
</feature>
<reference evidence="16 17" key="1">
    <citation type="journal article" date="2022" name="Nat. Genet.">
        <title>Improved pea reference genome and pan-genome highlight genomic features and evolutionary characteristics.</title>
        <authorList>
            <person name="Yang T."/>
            <person name="Liu R."/>
            <person name="Luo Y."/>
            <person name="Hu S."/>
            <person name="Wang D."/>
            <person name="Wang C."/>
            <person name="Pandey M.K."/>
            <person name="Ge S."/>
            <person name="Xu Q."/>
            <person name="Li N."/>
            <person name="Li G."/>
            <person name="Huang Y."/>
            <person name="Saxena R.K."/>
            <person name="Ji Y."/>
            <person name="Li M."/>
            <person name="Yan X."/>
            <person name="He Y."/>
            <person name="Liu Y."/>
            <person name="Wang X."/>
            <person name="Xiang C."/>
            <person name="Varshney R.K."/>
            <person name="Ding H."/>
            <person name="Gao S."/>
            <person name="Zong X."/>
        </authorList>
    </citation>
    <scope>NUCLEOTIDE SEQUENCE [LARGE SCALE GENOMIC DNA]</scope>
    <source>
        <strain evidence="16 17">cv. Zhongwan 6</strain>
    </source>
</reference>
<protein>
    <recommendedName>
        <fullName evidence="3">RING-type E3 ubiquitin transferase</fullName>
        <ecNumber evidence="3">2.3.2.27</ecNumber>
    </recommendedName>
</protein>
<dbReference type="Proteomes" id="UP001058974">
    <property type="component" value="Chromosome 3"/>
</dbReference>
<dbReference type="Gramene" id="Psat03G0373500-T1">
    <property type="protein sequence ID" value="KAI5428847.1"/>
    <property type="gene ID" value="KIW84_033735"/>
</dbReference>
<dbReference type="EMBL" id="JAMSHJ010000003">
    <property type="protein sequence ID" value="KAI5428847.1"/>
    <property type="molecule type" value="Genomic_DNA"/>
</dbReference>
<dbReference type="GO" id="GO:0061630">
    <property type="term" value="F:ubiquitin protein ligase activity"/>
    <property type="evidence" value="ECO:0007669"/>
    <property type="project" value="UniProtKB-EC"/>
</dbReference>
<evidence type="ECO:0000256" key="11">
    <source>
        <dbReference type="ARBA" id="ARBA00023136"/>
    </source>
</evidence>
<dbReference type="GO" id="GO:0016020">
    <property type="term" value="C:membrane"/>
    <property type="evidence" value="ECO:0007669"/>
    <property type="project" value="UniProtKB-SubCell"/>
</dbReference>
<evidence type="ECO:0000256" key="4">
    <source>
        <dbReference type="ARBA" id="ARBA00022679"/>
    </source>
</evidence>
<keyword evidence="6" id="KW-0479">Metal-binding</keyword>
<accession>A0A9D4XYE8</accession>
<dbReference type="SUPFAM" id="SSF57850">
    <property type="entry name" value="RING/U-box"/>
    <property type="match status" value="1"/>
</dbReference>
<evidence type="ECO:0000313" key="16">
    <source>
        <dbReference type="EMBL" id="KAI5428847.1"/>
    </source>
</evidence>
<evidence type="ECO:0000256" key="10">
    <source>
        <dbReference type="ARBA" id="ARBA00022989"/>
    </source>
</evidence>
<evidence type="ECO:0000256" key="14">
    <source>
        <dbReference type="SAM" id="Phobius"/>
    </source>
</evidence>
<feature type="transmembrane region" description="Helical" evidence="14">
    <location>
        <begin position="134"/>
        <end position="154"/>
    </location>
</feature>
<comment type="subcellular location">
    <subcellularLocation>
        <location evidence="2">Membrane</location>
        <topology evidence="2">Multi-pass membrane protein</topology>
    </subcellularLocation>
</comment>
<dbReference type="GO" id="GO:0016567">
    <property type="term" value="P:protein ubiquitination"/>
    <property type="evidence" value="ECO:0007669"/>
    <property type="project" value="TreeGrafter"/>
</dbReference>
<name>A0A9D4XYE8_PEA</name>
<dbReference type="AlphaFoldDB" id="A0A9D4XYE8"/>
<evidence type="ECO:0000313" key="17">
    <source>
        <dbReference type="Proteomes" id="UP001058974"/>
    </source>
</evidence>
<keyword evidence="4" id="KW-0808">Transferase</keyword>
<keyword evidence="11 14" id="KW-0472">Membrane</keyword>
<dbReference type="PANTHER" id="PTHR45977:SF42">
    <property type="entry name" value="RING_U-BOX SUPERFAMILY PROTEIN"/>
    <property type="match status" value="1"/>
</dbReference>
<feature type="domain" description="RING-type" evidence="15">
    <location>
        <begin position="355"/>
        <end position="396"/>
    </location>
</feature>
<feature type="non-terminal residue" evidence="16">
    <location>
        <position position="407"/>
    </location>
</feature>
<keyword evidence="7 12" id="KW-0863">Zinc-finger</keyword>
<evidence type="ECO:0000256" key="1">
    <source>
        <dbReference type="ARBA" id="ARBA00000900"/>
    </source>
</evidence>
<evidence type="ECO:0000256" key="8">
    <source>
        <dbReference type="ARBA" id="ARBA00022786"/>
    </source>
</evidence>